<dbReference type="PROSITE" id="PS50268">
    <property type="entry name" value="CADHERIN_2"/>
    <property type="match status" value="6"/>
</dbReference>
<dbReference type="Gene3D" id="3.40.390.10">
    <property type="entry name" value="Collagenase (Catalytic Domain)"/>
    <property type="match status" value="1"/>
</dbReference>
<sequence>MKNYYAFIAEQTRADSSYTEPFKTGDKVEVDSALNATQFWLESPPAGIVLPPSDHYMFFTGYNLVNNGNDGNAGKAYTGVMCIADSFVISGTSVRLKGSTSIVEDKQGAGTATTAAHEMGHAFRALHDSNVGCDDTDQYIMATSSFPVNDATRARHPWQFSTCSVRDIRAFVERTDVDCLNDNRYGDGVVTTTETAGQYYDKDTQCKMLEGEDSRFCNEFFPVNKDEMCYRGYCLTETTPSGGIRCGTANLMEYSTCDTNRWCYKGLCIKANNAAPIFVNVPTSPVQVASNAQGVIYTVQTFDADGDTLTVHITYDPSSVSSYLTFDTNTKRFSVRPGSNLADLQISNFSLIMSVDDGLLLSLPVNVDFQITAPITNQPPSFTQSSYNFTVNEGKAGDVVVSTLLNRVTDPDANTQYFFILQLVTTNSIYFTIDSSSGRITYAKDYDYDPIRLPNNVQLSVEVRDQTGFSDTATIFLTILNVDQPPVFQNLPTTINLQENTAPGTLIYDVMATDSDSTDTIRYLFPTSNFFISTYLDLNVNTGAITFKAGSNLNYENLAMTTFQIPIRVLSAQASRDAILTIAVINENEPPKFTRSSYEVTTTTGPKDQVIVESLTGVVSDPDFGDRIAQFGIEPGQYVYLFNINPTNGRITFSQEYGVDRSVYPSQVALVVTATDTTGLKGTAVHTITVNIGNRKPTLTNLPSTKSVSENTAGGTSIFQVFAQDLDGDATTFLLQTSIPVNQNQFTVSSAGEVTVRPGAVIDFESLPELMYLTIAAFDGKASSPAANLTLVITNVNEPPSFTQTRIGFSVNEGRAGQLLVPNLLPYITDPDRSESFNFAITQTNLGGYFFINDINGAISYQLNYDTDPARLPNTVQLVVTATDSGGNSASTTVVLTIRNVNQSPLFTNLPQRIAVYTATTTDGSVIFNVGATDADTQDSLTIGTTFLTPDASRFFSYRSVDRAVLFTDGSFFTSNSTFSIQFVVSDSQSTITDVLTIDVIVPTPTGVVSVRAGVTIDFETLPNSIDLSITATEGTTKTSPKTLNIVIQNLNEAPKFGQSEYTFAVDEGQKDAMLIPSLLQYVTDQDSGDSLTFNIVLSQYSNYFNIDPSSGRLAYAADYDADPSRLPNQVVLSIRVTDAAGLVDIGNIRLNIRNINQQPVFTNLPTSRTINAAFTSGIFFTVSANDKDSGDGLTVSMESSTYFSFDPSGNTLSF</sequence>
<dbReference type="PROSITE" id="PS50215">
    <property type="entry name" value="ADAM_MEPRO"/>
    <property type="match status" value="1"/>
</dbReference>
<evidence type="ECO:0000256" key="3">
    <source>
        <dbReference type="ARBA" id="ARBA00022723"/>
    </source>
</evidence>
<dbReference type="InterPro" id="IPR002126">
    <property type="entry name" value="Cadherin-like_dom"/>
</dbReference>
<evidence type="ECO:0008006" key="18">
    <source>
        <dbReference type="Google" id="ProtNLM"/>
    </source>
</evidence>
<keyword evidence="10" id="KW-1015">Disulfide bond</keyword>
<dbReference type="HOGENOM" id="CLU_269325_0_0_1"/>
<dbReference type="Pfam" id="PF13574">
    <property type="entry name" value="Reprolysin_2"/>
    <property type="match status" value="1"/>
</dbReference>
<evidence type="ECO:0000256" key="7">
    <source>
        <dbReference type="ARBA" id="ARBA00022837"/>
    </source>
</evidence>
<dbReference type="PRINTS" id="PR00205">
    <property type="entry name" value="CADHERIN"/>
</dbReference>
<organism evidence="16 17">
    <name type="scientific">Lottia gigantea</name>
    <name type="common">Giant owl limpet</name>
    <dbReference type="NCBI Taxonomy" id="225164"/>
    <lineage>
        <taxon>Eukaryota</taxon>
        <taxon>Metazoa</taxon>
        <taxon>Spiralia</taxon>
        <taxon>Lophotrochozoa</taxon>
        <taxon>Mollusca</taxon>
        <taxon>Gastropoda</taxon>
        <taxon>Patellogastropoda</taxon>
        <taxon>Lottioidea</taxon>
        <taxon>Lottiidae</taxon>
        <taxon>Lottia</taxon>
    </lineage>
</organism>
<dbReference type="GO" id="GO:0005509">
    <property type="term" value="F:calcium ion binding"/>
    <property type="evidence" value="ECO:0007669"/>
    <property type="project" value="UniProtKB-UniRule"/>
</dbReference>
<feature type="domain" description="Cadherin" evidence="15">
    <location>
        <begin position="489"/>
        <end position="593"/>
    </location>
</feature>
<evidence type="ECO:0000256" key="12">
    <source>
        <dbReference type="PROSITE-ProRule" id="PRU00043"/>
    </source>
</evidence>
<dbReference type="GO" id="GO:0004222">
    <property type="term" value="F:metalloendopeptidase activity"/>
    <property type="evidence" value="ECO:0007669"/>
    <property type="project" value="InterPro"/>
</dbReference>
<keyword evidence="11" id="KW-0325">Glycoprotein</keyword>
<dbReference type="InterPro" id="IPR024079">
    <property type="entry name" value="MetalloPept_cat_dom_sf"/>
</dbReference>
<dbReference type="CTD" id="20250580"/>
<feature type="binding site" evidence="13">
    <location>
        <position position="117"/>
    </location>
    <ligand>
        <name>Zn(2+)</name>
        <dbReference type="ChEBI" id="CHEBI:29105"/>
        <note>catalytic</note>
    </ligand>
</feature>
<proteinExistence type="predicted"/>
<dbReference type="CDD" id="cd11304">
    <property type="entry name" value="Cadherin_repeat"/>
    <property type="match status" value="6"/>
</dbReference>
<feature type="binding site" evidence="13">
    <location>
        <position position="127"/>
    </location>
    <ligand>
        <name>Zn(2+)</name>
        <dbReference type="ChEBI" id="CHEBI:29105"/>
        <note>catalytic</note>
    </ligand>
</feature>
<feature type="domain" description="Cadherin" evidence="15">
    <location>
        <begin position="700"/>
        <end position="802"/>
    </location>
</feature>
<dbReference type="Proteomes" id="UP000030746">
    <property type="component" value="Unassembled WGS sequence"/>
</dbReference>
<reference evidence="16 17" key="1">
    <citation type="journal article" date="2013" name="Nature">
        <title>Insights into bilaterian evolution from three spiralian genomes.</title>
        <authorList>
            <person name="Simakov O."/>
            <person name="Marletaz F."/>
            <person name="Cho S.J."/>
            <person name="Edsinger-Gonzales E."/>
            <person name="Havlak P."/>
            <person name="Hellsten U."/>
            <person name="Kuo D.H."/>
            <person name="Larsson T."/>
            <person name="Lv J."/>
            <person name="Arendt D."/>
            <person name="Savage R."/>
            <person name="Osoegawa K."/>
            <person name="de Jong P."/>
            <person name="Grimwood J."/>
            <person name="Chapman J.A."/>
            <person name="Shapiro H."/>
            <person name="Aerts A."/>
            <person name="Otillar R.P."/>
            <person name="Terry A.Y."/>
            <person name="Boore J.L."/>
            <person name="Grigoriev I.V."/>
            <person name="Lindberg D.R."/>
            <person name="Seaver E.C."/>
            <person name="Weisblat D.A."/>
            <person name="Putnam N.H."/>
            <person name="Rokhsar D.S."/>
        </authorList>
    </citation>
    <scope>NUCLEOTIDE SEQUENCE [LARGE SCALE GENOMIC DNA]</scope>
</reference>
<keyword evidence="5" id="KW-0378">Hydrolase</keyword>
<dbReference type="OrthoDB" id="6086648at2759"/>
<keyword evidence="7 12" id="KW-0106">Calcium</keyword>
<keyword evidence="6 13" id="KW-0862">Zinc</keyword>
<dbReference type="SUPFAM" id="SSF49313">
    <property type="entry name" value="Cadherin-like"/>
    <property type="match status" value="6"/>
</dbReference>
<dbReference type="InterPro" id="IPR039808">
    <property type="entry name" value="Cadherin"/>
</dbReference>
<evidence type="ECO:0000313" key="16">
    <source>
        <dbReference type="EMBL" id="ESP02622.1"/>
    </source>
</evidence>
<dbReference type="GO" id="GO:0006508">
    <property type="term" value="P:proteolysis"/>
    <property type="evidence" value="ECO:0007669"/>
    <property type="project" value="UniProtKB-KW"/>
</dbReference>
<keyword evidence="17" id="KW-1185">Reference proteome</keyword>
<feature type="domain" description="Cadherin" evidence="15">
    <location>
        <begin position="383"/>
        <end position="488"/>
    </location>
</feature>
<dbReference type="InterPro" id="IPR001590">
    <property type="entry name" value="Peptidase_M12B"/>
</dbReference>
<feature type="domain" description="Cadherin" evidence="15">
    <location>
        <begin position="1058"/>
        <end position="1162"/>
    </location>
</feature>
<keyword evidence="9" id="KW-0472">Membrane</keyword>
<dbReference type="SMART" id="SM00112">
    <property type="entry name" value="CA"/>
    <property type="match status" value="6"/>
</dbReference>
<keyword evidence="4" id="KW-0677">Repeat</keyword>
<dbReference type="InterPro" id="IPR041645">
    <property type="entry name" value="ADAMTS_CR_2"/>
</dbReference>
<evidence type="ECO:0000256" key="1">
    <source>
        <dbReference type="ARBA" id="ARBA00004370"/>
    </source>
</evidence>
<dbReference type="GO" id="GO:0016342">
    <property type="term" value="C:catenin complex"/>
    <property type="evidence" value="ECO:0007669"/>
    <property type="project" value="TreeGrafter"/>
</dbReference>
<protein>
    <recommendedName>
        <fullName evidence="18">Cadherin domain-containing protein</fullName>
    </recommendedName>
</protein>
<evidence type="ECO:0000256" key="2">
    <source>
        <dbReference type="ARBA" id="ARBA00022670"/>
    </source>
</evidence>
<feature type="binding site" evidence="13">
    <location>
        <position position="121"/>
    </location>
    <ligand>
        <name>Zn(2+)</name>
        <dbReference type="ChEBI" id="CHEBI:29105"/>
        <note>catalytic</note>
    </ligand>
</feature>
<keyword evidence="2" id="KW-0645">Protease</keyword>
<feature type="non-terminal residue" evidence="16">
    <location>
        <position position="1215"/>
    </location>
</feature>
<gene>
    <name evidence="16" type="ORF">LOTGIDRAFT_237867</name>
</gene>
<dbReference type="GO" id="GO:0045296">
    <property type="term" value="F:cadherin binding"/>
    <property type="evidence" value="ECO:0007669"/>
    <property type="project" value="TreeGrafter"/>
</dbReference>
<evidence type="ECO:0000256" key="5">
    <source>
        <dbReference type="ARBA" id="ARBA00022801"/>
    </source>
</evidence>
<dbReference type="RefSeq" id="XP_009046643.1">
    <property type="nucleotide sequence ID" value="XM_009048395.1"/>
</dbReference>
<comment type="subcellular location">
    <subcellularLocation>
        <location evidence="1">Membrane</location>
    </subcellularLocation>
</comment>
<dbReference type="GO" id="GO:0016477">
    <property type="term" value="P:cell migration"/>
    <property type="evidence" value="ECO:0007669"/>
    <property type="project" value="TreeGrafter"/>
</dbReference>
<dbReference type="OMA" id="LCINANN"/>
<evidence type="ECO:0000256" key="8">
    <source>
        <dbReference type="ARBA" id="ARBA00023049"/>
    </source>
</evidence>
<accession>V4BA28</accession>
<dbReference type="PANTHER" id="PTHR24027">
    <property type="entry name" value="CADHERIN-23"/>
    <property type="match status" value="1"/>
</dbReference>
<dbReference type="KEGG" id="lgi:LOTGIDRAFT_237867"/>
<dbReference type="SUPFAM" id="SSF55486">
    <property type="entry name" value="Metalloproteases ('zincins'), catalytic domain"/>
    <property type="match status" value="1"/>
</dbReference>
<keyword evidence="3 13" id="KW-0479">Metal-binding</keyword>
<dbReference type="GO" id="GO:0008013">
    <property type="term" value="F:beta-catenin binding"/>
    <property type="evidence" value="ECO:0007669"/>
    <property type="project" value="TreeGrafter"/>
</dbReference>
<keyword evidence="8" id="KW-0482">Metalloprotease</keyword>
<feature type="domain" description="Cadherin" evidence="15">
    <location>
        <begin position="924"/>
        <end position="1057"/>
    </location>
</feature>
<evidence type="ECO:0000256" key="9">
    <source>
        <dbReference type="ARBA" id="ARBA00023136"/>
    </source>
</evidence>
<dbReference type="Gene3D" id="3.40.1620.60">
    <property type="match status" value="1"/>
</dbReference>
<evidence type="ECO:0000256" key="11">
    <source>
        <dbReference type="ARBA" id="ARBA00023180"/>
    </source>
</evidence>
<comment type="caution">
    <text evidence="13">Lacks conserved residue(s) required for the propagation of feature annotation.</text>
</comment>
<evidence type="ECO:0000259" key="15">
    <source>
        <dbReference type="PROSITE" id="PS50268"/>
    </source>
</evidence>
<dbReference type="Gene3D" id="2.60.40.60">
    <property type="entry name" value="Cadherins"/>
    <property type="match status" value="6"/>
</dbReference>
<dbReference type="EMBL" id="KB200149">
    <property type="protein sequence ID" value="ESP02622.1"/>
    <property type="molecule type" value="Genomic_DNA"/>
</dbReference>
<dbReference type="GO" id="GO:0007156">
    <property type="term" value="P:homophilic cell adhesion via plasma membrane adhesion molecules"/>
    <property type="evidence" value="ECO:0007669"/>
    <property type="project" value="InterPro"/>
</dbReference>
<dbReference type="AlphaFoldDB" id="V4BA28"/>
<feature type="domain" description="Peptidase M12B" evidence="14">
    <location>
        <begin position="29"/>
        <end position="184"/>
    </location>
</feature>
<evidence type="ECO:0000256" key="6">
    <source>
        <dbReference type="ARBA" id="ARBA00022833"/>
    </source>
</evidence>
<feature type="domain" description="Cadherin" evidence="15">
    <location>
        <begin position="803"/>
        <end position="907"/>
    </location>
</feature>
<evidence type="ECO:0000256" key="4">
    <source>
        <dbReference type="ARBA" id="ARBA00022737"/>
    </source>
</evidence>
<feature type="active site" evidence="13">
    <location>
        <position position="118"/>
    </location>
</feature>
<name>V4BA28_LOTGI</name>
<evidence type="ECO:0000259" key="14">
    <source>
        <dbReference type="PROSITE" id="PS50215"/>
    </source>
</evidence>
<dbReference type="Pfam" id="PF17771">
    <property type="entry name" value="ADAMTS_CR_2"/>
    <property type="match status" value="1"/>
</dbReference>
<dbReference type="InterPro" id="IPR015919">
    <property type="entry name" value="Cadherin-like_sf"/>
</dbReference>
<evidence type="ECO:0000256" key="10">
    <source>
        <dbReference type="ARBA" id="ARBA00023157"/>
    </source>
</evidence>
<evidence type="ECO:0000256" key="13">
    <source>
        <dbReference type="PROSITE-ProRule" id="PRU00276"/>
    </source>
</evidence>
<dbReference type="PANTHER" id="PTHR24027:SF438">
    <property type="entry name" value="CADHERIN 23"/>
    <property type="match status" value="1"/>
</dbReference>
<evidence type="ECO:0000313" key="17">
    <source>
        <dbReference type="Proteomes" id="UP000030746"/>
    </source>
</evidence>
<dbReference type="GeneID" id="20250580"/>